<feature type="region of interest" description="Disordered" evidence="1">
    <location>
        <begin position="65"/>
        <end position="99"/>
    </location>
</feature>
<dbReference type="InterPro" id="IPR010852">
    <property type="entry name" value="ABATE"/>
</dbReference>
<dbReference type="Gene3D" id="1.10.3300.10">
    <property type="entry name" value="Jann2411-like domain"/>
    <property type="match status" value="1"/>
</dbReference>
<evidence type="ECO:0000313" key="4">
    <source>
        <dbReference type="Proteomes" id="UP001344658"/>
    </source>
</evidence>
<feature type="domain" description="Zinc finger CGNR" evidence="2">
    <location>
        <begin position="204"/>
        <end position="243"/>
    </location>
</feature>
<evidence type="ECO:0000259" key="2">
    <source>
        <dbReference type="Pfam" id="PF11706"/>
    </source>
</evidence>
<reference evidence="3 4" key="1">
    <citation type="submission" date="2023-12" db="EMBL/GenBank/DDBJ databases">
        <title>Streptomyces sp. V4-01.</title>
        <authorList>
            <person name="Somphong A."/>
            <person name="Phongsopitanun W."/>
        </authorList>
    </citation>
    <scope>NUCLEOTIDE SEQUENCE [LARGE SCALE GENOMIC DNA]</scope>
    <source>
        <strain evidence="3 4">V4-01</strain>
    </source>
</reference>
<evidence type="ECO:0000313" key="3">
    <source>
        <dbReference type="EMBL" id="MEE4546564.1"/>
    </source>
</evidence>
<dbReference type="PANTHER" id="PTHR35525">
    <property type="entry name" value="BLL6575 PROTEIN"/>
    <property type="match status" value="1"/>
</dbReference>
<dbReference type="InterPro" id="IPR021005">
    <property type="entry name" value="Znf_CGNR"/>
</dbReference>
<gene>
    <name evidence="3" type="ORF">V2S66_31945</name>
</gene>
<dbReference type="SUPFAM" id="SSF160904">
    <property type="entry name" value="Jann2411-like"/>
    <property type="match status" value="1"/>
</dbReference>
<name>A0ABU7PL71_9ACTN</name>
<proteinExistence type="predicted"/>
<accession>A0ABU7PL71</accession>
<feature type="region of interest" description="Disordered" evidence="1">
    <location>
        <begin position="1"/>
        <end position="28"/>
    </location>
</feature>
<comment type="caution">
    <text evidence="3">The sequence shown here is derived from an EMBL/GenBank/DDBJ whole genome shotgun (WGS) entry which is preliminary data.</text>
</comment>
<dbReference type="EMBL" id="JAZEWV010000048">
    <property type="protein sequence ID" value="MEE4546564.1"/>
    <property type="molecule type" value="Genomic_DNA"/>
</dbReference>
<keyword evidence="4" id="KW-1185">Reference proteome</keyword>
<dbReference type="InterPro" id="IPR023286">
    <property type="entry name" value="ABATE_dom_sf"/>
</dbReference>
<dbReference type="Proteomes" id="UP001344658">
    <property type="component" value="Unassembled WGS sequence"/>
</dbReference>
<evidence type="ECO:0000256" key="1">
    <source>
        <dbReference type="SAM" id="MobiDB-lite"/>
    </source>
</evidence>
<organism evidence="3 4">
    <name type="scientific">Actinacidiphila polyblastidii</name>
    <dbReference type="NCBI Taxonomy" id="3110430"/>
    <lineage>
        <taxon>Bacteria</taxon>
        <taxon>Bacillati</taxon>
        <taxon>Actinomycetota</taxon>
        <taxon>Actinomycetes</taxon>
        <taxon>Kitasatosporales</taxon>
        <taxon>Streptomycetaceae</taxon>
        <taxon>Actinacidiphila</taxon>
    </lineage>
</organism>
<dbReference type="Pfam" id="PF07336">
    <property type="entry name" value="ABATE"/>
    <property type="match status" value="1"/>
</dbReference>
<feature type="compositionally biased region" description="Pro residues" evidence="1">
    <location>
        <begin position="9"/>
        <end position="20"/>
    </location>
</feature>
<protein>
    <submittedName>
        <fullName evidence="3">CGNR zinc finger domain-containing protein</fullName>
    </submittedName>
</protein>
<sequence>MDTSEPQPTAAPPTTAPPTTAPLHGEPLPVELMNTVWAGRDGVHDALGDTADLAAWLRAVEPRLPDGLGARSEAGTGDQAGTGRRARPSPGRPDALSASAGLPGLLAEFRRLRDALRRLAAEATADDRPAAHAANGRLDLPAAVAHLNEACGFAPASSYLVWSPDGGGAALRGLHSPYPAAAAALSVVAEQGVALFAGEGRAQLGACHAPGCVLYFLRTPPRRAWCSAACGNRARVARHYHRHHDPRPHGR</sequence>
<dbReference type="RefSeq" id="WP_330800264.1">
    <property type="nucleotide sequence ID" value="NZ_JAZEWV010000048.1"/>
</dbReference>
<dbReference type="Pfam" id="PF11706">
    <property type="entry name" value="zf-CGNR"/>
    <property type="match status" value="1"/>
</dbReference>
<dbReference type="PANTHER" id="PTHR35525:SF3">
    <property type="entry name" value="BLL6575 PROTEIN"/>
    <property type="match status" value="1"/>
</dbReference>